<reference evidence="2" key="1">
    <citation type="journal article" date="2019" name="Int. J. Syst. Evol. Microbiol.">
        <title>The Global Catalogue of Microorganisms (GCM) 10K type strain sequencing project: providing services to taxonomists for standard genome sequencing and annotation.</title>
        <authorList>
            <consortium name="The Broad Institute Genomics Platform"/>
            <consortium name="The Broad Institute Genome Sequencing Center for Infectious Disease"/>
            <person name="Wu L."/>
            <person name="Ma J."/>
        </authorList>
    </citation>
    <scope>NUCLEOTIDE SEQUENCE [LARGE SCALE GENOMIC DNA]</scope>
    <source>
        <strain evidence="2">CGMCC 4.7246</strain>
    </source>
</reference>
<keyword evidence="2" id="KW-1185">Reference proteome</keyword>
<sequence length="95" mass="10316">MTLNAPELAEQSLLGVEEFAEQAGIAASTLRAYIARDEADVPLPQAVQGGRKQWARPVVQDWLEQRRRDPSTLVTVLTGTPTARSRPVCVGCGRS</sequence>
<accession>A0ABW1PGI2</accession>
<name>A0ABW1PGI2_9PSEU</name>
<comment type="caution">
    <text evidence="1">The sequence shown here is derived from an EMBL/GenBank/DDBJ whole genome shotgun (WGS) entry which is preliminary data.</text>
</comment>
<protein>
    <recommendedName>
        <fullName evidence="3">AlpA family transcriptional regulator</fullName>
    </recommendedName>
</protein>
<evidence type="ECO:0008006" key="3">
    <source>
        <dbReference type="Google" id="ProtNLM"/>
    </source>
</evidence>
<proteinExistence type="predicted"/>
<gene>
    <name evidence="1" type="ORF">ACFP3R_32045</name>
</gene>
<dbReference type="EMBL" id="JBHSQO010000052">
    <property type="protein sequence ID" value="MFC6093922.1"/>
    <property type="molecule type" value="Genomic_DNA"/>
</dbReference>
<dbReference type="RefSeq" id="WP_380641581.1">
    <property type="nucleotide sequence ID" value="NZ_JBHSQO010000052.1"/>
</dbReference>
<organism evidence="1 2">
    <name type="scientific">Saccharothrix lopnurensis</name>
    <dbReference type="NCBI Taxonomy" id="1670621"/>
    <lineage>
        <taxon>Bacteria</taxon>
        <taxon>Bacillati</taxon>
        <taxon>Actinomycetota</taxon>
        <taxon>Actinomycetes</taxon>
        <taxon>Pseudonocardiales</taxon>
        <taxon>Pseudonocardiaceae</taxon>
        <taxon>Saccharothrix</taxon>
    </lineage>
</organism>
<evidence type="ECO:0000313" key="1">
    <source>
        <dbReference type="EMBL" id="MFC6093922.1"/>
    </source>
</evidence>
<evidence type="ECO:0000313" key="2">
    <source>
        <dbReference type="Proteomes" id="UP001596220"/>
    </source>
</evidence>
<dbReference type="Proteomes" id="UP001596220">
    <property type="component" value="Unassembled WGS sequence"/>
</dbReference>